<dbReference type="GeneID" id="28972457"/>
<dbReference type="Gene3D" id="1.25.40.90">
    <property type="match status" value="1"/>
</dbReference>
<reference evidence="2 3" key="1">
    <citation type="journal article" date="2015" name="Front. Microbiol.">
        <title>Genome sequence of the plant growth promoting endophytic yeast Rhodotorula graminis WP1.</title>
        <authorList>
            <person name="Firrincieli A."/>
            <person name="Otillar R."/>
            <person name="Salamov A."/>
            <person name="Schmutz J."/>
            <person name="Khan Z."/>
            <person name="Redman R.S."/>
            <person name="Fleck N.D."/>
            <person name="Lindquist E."/>
            <person name="Grigoriev I.V."/>
            <person name="Doty S.L."/>
        </authorList>
    </citation>
    <scope>NUCLEOTIDE SEQUENCE [LARGE SCALE GENOMIC DNA]</scope>
    <source>
        <strain evidence="2 3">WP1</strain>
    </source>
</reference>
<dbReference type="Pfam" id="PF12243">
    <property type="entry name" value="CTK3"/>
    <property type="match status" value="1"/>
</dbReference>
<dbReference type="InterPro" id="IPR008942">
    <property type="entry name" value="ENTH_VHS"/>
</dbReference>
<dbReference type="EMBL" id="KQ474073">
    <property type="protein sequence ID" value="KPV78260.1"/>
    <property type="molecule type" value="Genomic_DNA"/>
</dbReference>
<dbReference type="GO" id="GO:0045943">
    <property type="term" value="P:positive regulation of transcription by RNA polymerase I"/>
    <property type="evidence" value="ECO:0007669"/>
    <property type="project" value="TreeGrafter"/>
</dbReference>
<sequence>QVRLQFTSLASRLTSSVASVSKVASFALRHATKCADDIWDCYLDEVSTATLNARVNLLFLLDSLLDKEGPRTAAPPRPPTGTHTSYRELVERDLDTVVKLVVPDSREGVLNWMSTAQVLRSWKTRRLLDADILDQVLAELEERKARCARLSPFSGSHSSDL</sequence>
<organism evidence="2 3">
    <name type="scientific">Rhodotorula graminis (strain WP1)</name>
    <dbReference type="NCBI Taxonomy" id="578459"/>
    <lineage>
        <taxon>Eukaryota</taxon>
        <taxon>Fungi</taxon>
        <taxon>Dikarya</taxon>
        <taxon>Basidiomycota</taxon>
        <taxon>Pucciniomycotina</taxon>
        <taxon>Microbotryomycetes</taxon>
        <taxon>Sporidiobolales</taxon>
        <taxon>Sporidiobolaceae</taxon>
        <taxon>Rhodotorula</taxon>
    </lineage>
</organism>
<dbReference type="InterPro" id="IPR006569">
    <property type="entry name" value="CID_dom"/>
</dbReference>
<dbReference type="GO" id="GO:0070692">
    <property type="term" value="C:CTDK-1 complex"/>
    <property type="evidence" value="ECO:0007669"/>
    <property type="project" value="InterPro"/>
</dbReference>
<evidence type="ECO:0000313" key="3">
    <source>
        <dbReference type="Proteomes" id="UP000053890"/>
    </source>
</evidence>
<dbReference type="OrthoDB" id="21266at2759"/>
<dbReference type="RefSeq" id="XP_018274309.1">
    <property type="nucleotide sequence ID" value="XM_018412008.1"/>
</dbReference>
<name>A0A194SCU0_RHOGW</name>
<dbReference type="PANTHER" id="PTHR28291">
    <property type="entry name" value="CTD KINASE SUBUNIT GAMMA"/>
    <property type="match status" value="1"/>
</dbReference>
<accession>A0A194SCU0</accession>
<evidence type="ECO:0000313" key="2">
    <source>
        <dbReference type="EMBL" id="KPV78260.1"/>
    </source>
</evidence>
<dbReference type="OMA" id="MWEESAD"/>
<proteinExistence type="predicted"/>
<protein>
    <recommendedName>
        <fullName evidence="1">CID domain-containing protein</fullName>
    </recommendedName>
</protein>
<dbReference type="AlphaFoldDB" id="A0A194SCU0"/>
<evidence type="ECO:0000259" key="1">
    <source>
        <dbReference type="PROSITE" id="PS51391"/>
    </source>
</evidence>
<dbReference type="PROSITE" id="PS51391">
    <property type="entry name" value="CID"/>
    <property type="match status" value="1"/>
</dbReference>
<dbReference type="Proteomes" id="UP000053890">
    <property type="component" value="Unassembled WGS sequence"/>
</dbReference>
<dbReference type="InterPro" id="IPR042326">
    <property type="entry name" value="Ctk3"/>
</dbReference>
<feature type="non-terminal residue" evidence="2">
    <location>
        <position position="1"/>
    </location>
</feature>
<gene>
    <name evidence="2" type="ORF">RHOBADRAFT_10812</name>
</gene>
<keyword evidence="3" id="KW-1185">Reference proteome</keyword>
<dbReference type="PANTHER" id="PTHR28291:SF1">
    <property type="entry name" value="CTD KINASE SUBUNIT GAMMA"/>
    <property type="match status" value="1"/>
</dbReference>
<dbReference type="GO" id="GO:0032786">
    <property type="term" value="P:positive regulation of DNA-templated transcription, elongation"/>
    <property type="evidence" value="ECO:0007669"/>
    <property type="project" value="InterPro"/>
</dbReference>
<dbReference type="InterPro" id="IPR024638">
    <property type="entry name" value="Ctk3_N"/>
</dbReference>
<feature type="domain" description="CID" evidence="1">
    <location>
        <begin position="1"/>
        <end position="144"/>
    </location>
</feature>
<dbReference type="STRING" id="578459.A0A194SCU0"/>